<dbReference type="InterPro" id="IPR036271">
    <property type="entry name" value="Tet_transcr_reg_TetR-rel_C_sf"/>
</dbReference>
<name>A0A229SYL1_9PSEU</name>
<dbReference type="EMBL" id="NMUL01000030">
    <property type="protein sequence ID" value="OXM64237.1"/>
    <property type="molecule type" value="Genomic_DNA"/>
</dbReference>
<feature type="DNA-binding region" description="H-T-H motif" evidence="4">
    <location>
        <begin position="28"/>
        <end position="47"/>
    </location>
</feature>
<accession>A0A229SYL1</accession>
<evidence type="ECO:0000256" key="4">
    <source>
        <dbReference type="PROSITE-ProRule" id="PRU00335"/>
    </source>
</evidence>
<dbReference type="GO" id="GO:0000976">
    <property type="term" value="F:transcription cis-regulatory region binding"/>
    <property type="evidence" value="ECO:0007669"/>
    <property type="project" value="TreeGrafter"/>
</dbReference>
<dbReference type="RefSeq" id="WP_093950607.1">
    <property type="nucleotide sequence ID" value="NZ_NMUL01000030.1"/>
</dbReference>
<dbReference type="SUPFAM" id="SSF48498">
    <property type="entry name" value="Tetracyclin repressor-like, C-terminal domain"/>
    <property type="match status" value="1"/>
</dbReference>
<dbReference type="PRINTS" id="PR00455">
    <property type="entry name" value="HTHTETR"/>
</dbReference>
<evidence type="ECO:0000313" key="7">
    <source>
        <dbReference type="Proteomes" id="UP000215199"/>
    </source>
</evidence>
<dbReference type="GO" id="GO:0003700">
    <property type="term" value="F:DNA-binding transcription factor activity"/>
    <property type="evidence" value="ECO:0007669"/>
    <property type="project" value="TreeGrafter"/>
</dbReference>
<organism evidence="6 7">
    <name type="scientific">Amycolatopsis vastitatis</name>
    <dbReference type="NCBI Taxonomy" id="1905142"/>
    <lineage>
        <taxon>Bacteria</taxon>
        <taxon>Bacillati</taxon>
        <taxon>Actinomycetota</taxon>
        <taxon>Actinomycetes</taxon>
        <taxon>Pseudonocardiales</taxon>
        <taxon>Pseudonocardiaceae</taxon>
        <taxon>Amycolatopsis</taxon>
    </lineage>
</organism>
<keyword evidence="3" id="KW-0804">Transcription</keyword>
<dbReference type="OrthoDB" id="3192968at2"/>
<dbReference type="Proteomes" id="UP000215199">
    <property type="component" value="Unassembled WGS sequence"/>
</dbReference>
<dbReference type="InterPro" id="IPR049445">
    <property type="entry name" value="TetR_SbtR-like_C"/>
</dbReference>
<dbReference type="AlphaFoldDB" id="A0A229SYL1"/>
<comment type="caution">
    <text evidence="6">The sequence shown here is derived from an EMBL/GenBank/DDBJ whole genome shotgun (WGS) entry which is preliminary data.</text>
</comment>
<proteinExistence type="predicted"/>
<dbReference type="Pfam" id="PF00440">
    <property type="entry name" value="TetR_N"/>
    <property type="match status" value="1"/>
</dbReference>
<dbReference type="SUPFAM" id="SSF46689">
    <property type="entry name" value="Homeodomain-like"/>
    <property type="match status" value="1"/>
</dbReference>
<protein>
    <recommendedName>
        <fullName evidence="5">HTH tetR-type domain-containing protein</fullName>
    </recommendedName>
</protein>
<dbReference type="InterPro" id="IPR009057">
    <property type="entry name" value="Homeodomain-like_sf"/>
</dbReference>
<evidence type="ECO:0000259" key="5">
    <source>
        <dbReference type="PROSITE" id="PS50977"/>
    </source>
</evidence>
<evidence type="ECO:0000256" key="3">
    <source>
        <dbReference type="ARBA" id="ARBA00023163"/>
    </source>
</evidence>
<sequence length="177" mass="19238">MRSDARRNRERILDAASLCFSREGPECGMAAVAKEAGVGSATMFRHFPAKQDLAEAVLLRCLDESENAVEAAMAAADPVEGLTALLTHFVQSLVRDRNLHRIAGQRLMDRQDVQDRRAAVFRNTATVLRRCQESGRVEPDVQVADLLTLTEGIAAAGGEGGWARPLALVLRGISTNR</sequence>
<reference evidence="7" key="1">
    <citation type="submission" date="2017-07" db="EMBL/GenBank/DDBJ databases">
        <title>Comparative genome mining reveals phylogenetic distribution patterns of secondary metabolites in Amycolatopsis.</title>
        <authorList>
            <person name="Adamek M."/>
            <person name="Alanjary M."/>
            <person name="Sales-Ortells H."/>
            <person name="Goodfellow M."/>
            <person name="Bull A.T."/>
            <person name="Kalinowski J."/>
            <person name="Ziemert N."/>
        </authorList>
    </citation>
    <scope>NUCLEOTIDE SEQUENCE [LARGE SCALE GENOMIC DNA]</scope>
    <source>
        <strain evidence="7">H5</strain>
    </source>
</reference>
<dbReference type="InterPro" id="IPR050109">
    <property type="entry name" value="HTH-type_TetR-like_transc_reg"/>
</dbReference>
<dbReference type="InterPro" id="IPR001647">
    <property type="entry name" value="HTH_TetR"/>
</dbReference>
<dbReference type="PROSITE" id="PS50977">
    <property type="entry name" value="HTH_TETR_2"/>
    <property type="match status" value="1"/>
</dbReference>
<dbReference type="Gene3D" id="1.10.357.10">
    <property type="entry name" value="Tetracycline Repressor, domain 2"/>
    <property type="match status" value="1"/>
</dbReference>
<keyword evidence="1" id="KW-0805">Transcription regulation</keyword>
<evidence type="ECO:0000313" key="6">
    <source>
        <dbReference type="EMBL" id="OXM64237.1"/>
    </source>
</evidence>
<evidence type="ECO:0000256" key="1">
    <source>
        <dbReference type="ARBA" id="ARBA00023015"/>
    </source>
</evidence>
<evidence type="ECO:0000256" key="2">
    <source>
        <dbReference type="ARBA" id="ARBA00023125"/>
    </source>
</evidence>
<gene>
    <name evidence="6" type="ORF">CF165_28310</name>
</gene>
<keyword evidence="7" id="KW-1185">Reference proteome</keyword>
<dbReference type="PANTHER" id="PTHR30055">
    <property type="entry name" value="HTH-TYPE TRANSCRIPTIONAL REGULATOR RUTR"/>
    <property type="match status" value="1"/>
</dbReference>
<dbReference type="PANTHER" id="PTHR30055:SF234">
    <property type="entry name" value="HTH-TYPE TRANSCRIPTIONAL REGULATOR BETI"/>
    <property type="match status" value="1"/>
</dbReference>
<feature type="domain" description="HTH tetR-type" evidence="5">
    <location>
        <begin position="6"/>
        <end position="65"/>
    </location>
</feature>
<keyword evidence="2 4" id="KW-0238">DNA-binding</keyword>
<dbReference type="Pfam" id="PF21597">
    <property type="entry name" value="TetR_C_43"/>
    <property type="match status" value="1"/>
</dbReference>